<organism evidence="1 2">
    <name type="scientific">Linum tenue</name>
    <dbReference type="NCBI Taxonomy" id="586396"/>
    <lineage>
        <taxon>Eukaryota</taxon>
        <taxon>Viridiplantae</taxon>
        <taxon>Streptophyta</taxon>
        <taxon>Embryophyta</taxon>
        <taxon>Tracheophyta</taxon>
        <taxon>Spermatophyta</taxon>
        <taxon>Magnoliopsida</taxon>
        <taxon>eudicotyledons</taxon>
        <taxon>Gunneridae</taxon>
        <taxon>Pentapetalae</taxon>
        <taxon>rosids</taxon>
        <taxon>fabids</taxon>
        <taxon>Malpighiales</taxon>
        <taxon>Linaceae</taxon>
        <taxon>Linum</taxon>
    </lineage>
</organism>
<dbReference type="EMBL" id="CAMGYJ010000009">
    <property type="protein sequence ID" value="CAI0545230.1"/>
    <property type="molecule type" value="Genomic_DNA"/>
</dbReference>
<dbReference type="AlphaFoldDB" id="A0AAV0QJL2"/>
<evidence type="ECO:0000313" key="1">
    <source>
        <dbReference type="EMBL" id="CAI0545231.1"/>
    </source>
</evidence>
<protein>
    <submittedName>
        <fullName evidence="1">Uncharacterized protein</fullName>
    </submittedName>
</protein>
<sequence>MSLAEDSMVEPKRQRRKWWDVGIVSAFQDNVVVDLMGKSRDDTIRRATCKVTTRTDADSIEKFRYGMGFAVLGTKLYAFGGRARIRFIYPEPNYCDEVIEYPRSLFVCDLPDDPENHEMLECVEHPNKLLGPKRNCIHVPYKDEKLIMLATEYVPVSYGPKECPAPCEVLHLKDLTVENVHAPFWDWDETKRTYPDINGYVVVESLLYVVVSHVFGQWELYSLDMAMDKLEWQHIHRDSGSSALSLLTTVYTQNVFLSPLCSSVVRKDRHFLMKERGPDRKFGIFVKDSEKEVELPELSNIVANRQDGFYVGSVMVVPFGNDEDNDDERSDMFCFFVWYRSLGRGFTDSFHACKFKLFDNGGCTTAGSSTHRHCEVLPGWPTSFQNQFYGTSLIAFTPESYIVVDPYARELDSHMIWTKIRGR</sequence>
<evidence type="ECO:0000313" key="2">
    <source>
        <dbReference type="Proteomes" id="UP001154282"/>
    </source>
</evidence>
<gene>
    <name evidence="1" type="ORF">LITE_LOCUS43488</name>
</gene>
<comment type="caution">
    <text evidence="1">The sequence shown here is derived from an EMBL/GenBank/DDBJ whole genome shotgun (WGS) entry which is preliminary data.</text>
</comment>
<reference evidence="1" key="1">
    <citation type="submission" date="2022-08" db="EMBL/GenBank/DDBJ databases">
        <authorList>
            <person name="Gutierrez-Valencia J."/>
        </authorList>
    </citation>
    <scope>NUCLEOTIDE SEQUENCE</scope>
</reference>
<accession>A0AAV0QJL2</accession>
<keyword evidence="2" id="KW-1185">Reference proteome</keyword>
<dbReference type="EMBL" id="CAMGYJ010000009">
    <property type="protein sequence ID" value="CAI0545231.1"/>
    <property type="molecule type" value="Genomic_DNA"/>
</dbReference>
<proteinExistence type="predicted"/>
<name>A0AAV0QJL2_9ROSI</name>
<dbReference type="Proteomes" id="UP001154282">
    <property type="component" value="Unassembled WGS sequence"/>
</dbReference>